<keyword evidence="1" id="KW-0479">Metal-binding</keyword>
<feature type="region of interest" description="Disordered" evidence="3">
    <location>
        <begin position="84"/>
        <end position="118"/>
    </location>
</feature>
<feature type="compositionally biased region" description="Polar residues" evidence="3">
    <location>
        <begin position="84"/>
        <end position="105"/>
    </location>
</feature>
<dbReference type="SUPFAM" id="SSF57701">
    <property type="entry name" value="Zn2/Cys6 DNA-binding domain"/>
    <property type="match status" value="1"/>
</dbReference>
<feature type="region of interest" description="Disordered" evidence="3">
    <location>
        <begin position="741"/>
        <end position="794"/>
    </location>
</feature>
<evidence type="ECO:0000256" key="2">
    <source>
        <dbReference type="ARBA" id="ARBA00023242"/>
    </source>
</evidence>
<dbReference type="InterPro" id="IPR001138">
    <property type="entry name" value="Zn2Cys6_DnaBD"/>
</dbReference>
<dbReference type="CDD" id="cd00067">
    <property type="entry name" value="GAL4"/>
    <property type="match status" value="1"/>
</dbReference>
<dbReference type="Pfam" id="PF04082">
    <property type="entry name" value="Fungal_trans"/>
    <property type="match status" value="1"/>
</dbReference>
<evidence type="ECO:0000256" key="1">
    <source>
        <dbReference type="ARBA" id="ARBA00022723"/>
    </source>
</evidence>
<dbReference type="PROSITE" id="PS00463">
    <property type="entry name" value="ZN2_CY6_FUNGAL_1"/>
    <property type="match status" value="1"/>
</dbReference>
<reference evidence="5 6" key="1">
    <citation type="journal article" date="2015" name="Fungal Genet. Biol.">
        <title>Evolution of novel wood decay mechanisms in Agaricales revealed by the genome sequences of Fistulina hepatica and Cylindrobasidium torrendii.</title>
        <authorList>
            <person name="Floudas D."/>
            <person name="Held B.W."/>
            <person name="Riley R."/>
            <person name="Nagy L.G."/>
            <person name="Koehler G."/>
            <person name="Ransdell A.S."/>
            <person name="Younus H."/>
            <person name="Chow J."/>
            <person name="Chiniquy J."/>
            <person name="Lipzen A."/>
            <person name="Tritt A."/>
            <person name="Sun H."/>
            <person name="Haridas S."/>
            <person name="LaButti K."/>
            <person name="Ohm R.A."/>
            <person name="Kues U."/>
            <person name="Blanchette R.A."/>
            <person name="Grigoriev I.V."/>
            <person name="Minto R.E."/>
            <person name="Hibbett D.S."/>
        </authorList>
    </citation>
    <scope>NUCLEOTIDE SEQUENCE [LARGE SCALE GENOMIC DNA]</scope>
    <source>
        <strain evidence="5 6">FP15055 ss-10</strain>
    </source>
</reference>
<accession>A0A0D7BPG4</accession>
<dbReference type="GO" id="GO:0008270">
    <property type="term" value="F:zinc ion binding"/>
    <property type="evidence" value="ECO:0007669"/>
    <property type="project" value="InterPro"/>
</dbReference>
<dbReference type="InterPro" id="IPR050987">
    <property type="entry name" value="AtrR-like"/>
</dbReference>
<dbReference type="Gene3D" id="4.10.240.10">
    <property type="entry name" value="Zn(2)-C6 fungal-type DNA-binding domain"/>
    <property type="match status" value="1"/>
</dbReference>
<evidence type="ECO:0000259" key="4">
    <source>
        <dbReference type="PROSITE" id="PS50048"/>
    </source>
</evidence>
<dbReference type="GO" id="GO:0000981">
    <property type="term" value="F:DNA-binding transcription factor activity, RNA polymerase II-specific"/>
    <property type="evidence" value="ECO:0007669"/>
    <property type="project" value="InterPro"/>
</dbReference>
<dbReference type="STRING" id="1314674.A0A0D7BPG4"/>
<protein>
    <recommendedName>
        <fullName evidence="4">Zn(2)-C6 fungal-type domain-containing protein</fullName>
    </recommendedName>
</protein>
<dbReference type="PANTHER" id="PTHR46910">
    <property type="entry name" value="TRANSCRIPTION FACTOR PDR1"/>
    <property type="match status" value="1"/>
</dbReference>
<dbReference type="InterPro" id="IPR036864">
    <property type="entry name" value="Zn2-C6_fun-type_DNA-bd_sf"/>
</dbReference>
<dbReference type="SMART" id="SM00906">
    <property type="entry name" value="Fungal_trans"/>
    <property type="match status" value="1"/>
</dbReference>
<keyword evidence="6" id="KW-1185">Reference proteome</keyword>
<organism evidence="5 6">
    <name type="scientific">Cylindrobasidium torrendii FP15055 ss-10</name>
    <dbReference type="NCBI Taxonomy" id="1314674"/>
    <lineage>
        <taxon>Eukaryota</taxon>
        <taxon>Fungi</taxon>
        <taxon>Dikarya</taxon>
        <taxon>Basidiomycota</taxon>
        <taxon>Agaricomycotina</taxon>
        <taxon>Agaricomycetes</taxon>
        <taxon>Agaricomycetidae</taxon>
        <taxon>Agaricales</taxon>
        <taxon>Marasmiineae</taxon>
        <taxon>Physalacriaceae</taxon>
        <taxon>Cylindrobasidium</taxon>
    </lineage>
</organism>
<dbReference type="CDD" id="cd12148">
    <property type="entry name" value="fungal_TF_MHR"/>
    <property type="match status" value="1"/>
</dbReference>
<dbReference type="SMART" id="SM00066">
    <property type="entry name" value="GAL4"/>
    <property type="match status" value="1"/>
</dbReference>
<dbReference type="EMBL" id="KN880443">
    <property type="protein sequence ID" value="KIY72443.1"/>
    <property type="molecule type" value="Genomic_DNA"/>
</dbReference>
<dbReference type="OrthoDB" id="4456959at2759"/>
<feature type="domain" description="Zn(2)-C6 fungal-type" evidence="4">
    <location>
        <begin position="23"/>
        <end position="56"/>
    </location>
</feature>
<dbReference type="PANTHER" id="PTHR46910:SF38">
    <property type="entry name" value="ZN(2)-C6 FUNGAL-TYPE DOMAIN-CONTAINING PROTEIN"/>
    <property type="match status" value="1"/>
</dbReference>
<dbReference type="PROSITE" id="PS50048">
    <property type="entry name" value="ZN2_CY6_FUNGAL_2"/>
    <property type="match status" value="1"/>
</dbReference>
<feature type="compositionally biased region" description="Polar residues" evidence="3">
    <location>
        <begin position="747"/>
        <end position="760"/>
    </location>
</feature>
<dbReference type="GO" id="GO:0003677">
    <property type="term" value="F:DNA binding"/>
    <property type="evidence" value="ECO:0007669"/>
    <property type="project" value="InterPro"/>
</dbReference>
<dbReference type="Pfam" id="PF00172">
    <property type="entry name" value="Zn_clus"/>
    <property type="match status" value="1"/>
</dbReference>
<gene>
    <name evidence="5" type="ORF">CYLTODRAFT_486286</name>
</gene>
<dbReference type="GO" id="GO:0006351">
    <property type="term" value="P:DNA-templated transcription"/>
    <property type="evidence" value="ECO:0007669"/>
    <property type="project" value="InterPro"/>
</dbReference>
<proteinExistence type="predicted"/>
<evidence type="ECO:0000313" key="5">
    <source>
        <dbReference type="EMBL" id="KIY72443.1"/>
    </source>
</evidence>
<evidence type="ECO:0000256" key="3">
    <source>
        <dbReference type="SAM" id="MobiDB-lite"/>
    </source>
</evidence>
<name>A0A0D7BPG4_9AGAR</name>
<dbReference type="AlphaFoldDB" id="A0A0D7BPG4"/>
<sequence length="861" mass="95782">MSSTSRGELDTGIPTKKRRLRGACDTCKSRKTRCDSATMPNKICSNCIAYKEPCTHNNTSQRPEPQHRSSFKWVASSLERNGPSTSSFINYSGNPAATSQPSKTSSPRKEYASGLPGLQVHNNLDPQISVILSSPSTIPNDVDALQRLVSEMAQKIQSLSAELAACKQVLAREASSTASLSAGVAVQSPREESSNHPENISSIIEDKTDIALTDTLKRLTIGQSRHRHFGKSSSLMLMKAALDMKKQLMGSTMGPVLSVKRSEFWAEQPWQVEQPNAGVPAPYFFPEHDLLRRLIDLYFAEDNNVVPLIYRRTFEASLARNLHEYDRSFGALVLAVLAIASRYCDDPRVLLDPTARQSAGWQWYRQIKPIPTTFVEPPNIYNIQTYVLCVFYSNATNAPEFSWVLPAVGLRMAQSVGAHREKIGSAPSAANEEWKRAFWALYCCDIYSSIATGRPSVMTLEDFDVNYPSPVDDEFWEPADPSGAFVQPEGVLSRNVCWSHYCKLLEIMTFAHRTVYAPRRSKLAKELSVPDWDKQAIVVIDAALNKWVDNVPDHLRWNPHHTDDQLFRQSMIMYATFYYVNMLLHRPFISARVGSTDTLSPVSWPSLAICVNAARACCHVIDIYHRRGCSPVFSVQIMLFYSATILSINIWRNRAAHNEEQVKKDMGNVKKCTNVLRIHEKRWQNAGRLVDMIEALLADLDSVPIAEHTAPSTRSQKRAFDSSSTEPMMVDATSKWSLNASLPLGASPSTSGSNTGTADTNMPVDDADIFNLPLHTDELGRPSPPDAPGESNGAEMDYASWFAQHFSSDFSHAAESENWTGNGFLESFMGYSDARYDIGELDLSGGGLDQDMASWFGTLPT</sequence>
<dbReference type="Proteomes" id="UP000054007">
    <property type="component" value="Unassembled WGS sequence"/>
</dbReference>
<keyword evidence="2" id="KW-0539">Nucleus</keyword>
<evidence type="ECO:0000313" key="6">
    <source>
        <dbReference type="Proteomes" id="UP000054007"/>
    </source>
</evidence>
<dbReference type="InterPro" id="IPR007219">
    <property type="entry name" value="XnlR_reg_dom"/>
</dbReference>